<keyword evidence="7" id="KW-1185">Reference proteome</keyword>
<evidence type="ECO:0000256" key="2">
    <source>
        <dbReference type="ARBA" id="ARBA00023125"/>
    </source>
</evidence>
<evidence type="ECO:0000256" key="1">
    <source>
        <dbReference type="ARBA" id="ARBA00023015"/>
    </source>
</evidence>
<dbReference type="Gene3D" id="1.10.10.10">
    <property type="entry name" value="Winged helix-like DNA-binding domain superfamily/Winged helix DNA-binding domain"/>
    <property type="match status" value="1"/>
</dbReference>
<keyword evidence="2" id="KW-0238">DNA-binding</keyword>
<keyword evidence="1" id="KW-0805">Transcription regulation</keyword>
<dbReference type="SMART" id="SM00419">
    <property type="entry name" value="HTH_CRP"/>
    <property type="match status" value="1"/>
</dbReference>
<proteinExistence type="predicted"/>
<dbReference type="RefSeq" id="WP_148396709.1">
    <property type="nucleotide sequence ID" value="NZ_JAOSHN010000011.1"/>
</dbReference>
<evidence type="ECO:0000256" key="3">
    <source>
        <dbReference type="ARBA" id="ARBA00023163"/>
    </source>
</evidence>
<dbReference type="InterPro" id="IPR014710">
    <property type="entry name" value="RmlC-like_jellyroll"/>
</dbReference>
<dbReference type="EMBL" id="JAOSHN010000011">
    <property type="protein sequence ID" value="MCU7380562.1"/>
    <property type="molecule type" value="Genomic_DNA"/>
</dbReference>
<dbReference type="PROSITE" id="PS50042">
    <property type="entry name" value="CNMP_BINDING_3"/>
    <property type="match status" value="1"/>
</dbReference>
<gene>
    <name evidence="6" type="ORF">OBO34_19815</name>
</gene>
<feature type="domain" description="HTH crp-type" evidence="5">
    <location>
        <begin position="144"/>
        <end position="219"/>
    </location>
</feature>
<dbReference type="PROSITE" id="PS51257">
    <property type="entry name" value="PROKAR_LIPOPROTEIN"/>
    <property type="match status" value="1"/>
</dbReference>
<reference evidence="6" key="1">
    <citation type="submission" date="2022-09" db="EMBL/GenBank/DDBJ databases">
        <title>Culturomic study of gut microbiota in children with autism spectrum disorder.</title>
        <authorList>
            <person name="Efimov B.A."/>
            <person name="Chaplin A.V."/>
            <person name="Sokolova S.R."/>
            <person name="Pikina A.P."/>
            <person name="Korzhanova M."/>
            <person name="Belova V."/>
            <person name="Korostin D."/>
        </authorList>
    </citation>
    <scope>NUCLEOTIDE SEQUENCE</scope>
    <source>
        <strain evidence="6">ASD5510</strain>
    </source>
</reference>
<evidence type="ECO:0000259" key="4">
    <source>
        <dbReference type="PROSITE" id="PS50042"/>
    </source>
</evidence>
<organism evidence="6 7">
    <name type="scientific">Hominibacterium faecale</name>
    <dbReference type="NCBI Taxonomy" id="2839743"/>
    <lineage>
        <taxon>Bacteria</taxon>
        <taxon>Bacillati</taxon>
        <taxon>Bacillota</taxon>
        <taxon>Clostridia</taxon>
        <taxon>Peptostreptococcales</taxon>
        <taxon>Anaerovoracaceae</taxon>
        <taxon>Hominibacterium</taxon>
    </lineage>
</organism>
<protein>
    <submittedName>
        <fullName evidence="6">Crp/Fnr family transcriptional regulator</fullName>
    </submittedName>
</protein>
<dbReference type="Proteomes" id="UP001065549">
    <property type="component" value="Unassembled WGS sequence"/>
</dbReference>
<keyword evidence="3" id="KW-0804">Transcription</keyword>
<dbReference type="Pfam" id="PF13545">
    <property type="entry name" value="HTH_Crp_2"/>
    <property type="match status" value="1"/>
</dbReference>
<dbReference type="InterPro" id="IPR036390">
    <property type="entry name" value="WH_DNA-bd_sf"/>
</dbReference>
<evidence type="ECO:0000313" key="7">
    <source>
        <dbReference type="Proteomes" id="UP001065549"/>
    </source>
</evidence>
<dbReference type="InterPro" id="IPR018490">
    <property type="entry name" value="cNMP-bd_dom_sf"/>
</dbReference>
<accession>A0A9J6QYM6</accession>
<dbReference type="SUPFAM" id="SSF51206">
    <property type="entry name" value="cAMP-binding domain-like"/>
    <property type="match status" value="1"/>
</dbReference>
<dbReference type="GO" id="GO:0006355">
    <property type="term" value="P:regulation of DNA-templated transcription"/>
    <property type="evidence" value="ECO:0007669"/>
    <property type="project" value="InterPro"/>
</dbReference>
<dbReference type="CDD" id="cd00038">
    <property type="entry name" value="CAP_ED"/>
    <property type="match status" value="1"/>
</dbReference>
<dbReference type="AlphaFoldDB" id="A0A9J6QYM6"/>
<feature type="domain" description="Cyclic nucleotide-binding" evidence="4">
    <location>
        <begin position="12"/>
        <end position="85"/>
    </location>
</feature>
<dbReference type="InterPro" id="IPR036388">
    <property type="entry name" value="WH-like_DNA-bd_sf"/>
</dbReference>
<dbReference type="GO" id="GO:0003677">
    <property type="term" value="F:DNA binding"/>
    <property type="evidence" value="ECO:0007669"/>
    <property type="project" value="UniProtKB-KW"/>
</dbReference>
<evidence type="ECO:0000259" key="5">
    <source>
        <dbReference type="PROSITE" id="PS51063"/>
    </source>
</evidence>
<dbReference type="PROSITE" id="PS51063">
    <property type="entry name" value="HTH_CRP_2"/>
    <property type="match status" value="1"/>
</dbReference>
<evidence type="ECO:0000313" key="6">
    <source>
        <dbReference type="EMBL" id="MCU7380562.1"/>
    </source>
</evidence>
<name>A0A9J6QYM6_9FIRM</name>
<dbReference type="SMART" id="SM00100">
    <property type="entry name" value="cNMP"/>
    <property type="match status" value="1"/>
</dbReference>
<dbReference type="SUPFAM" id="SSF46785">
    <property type="entry name" value="Winged helix' DNA-binding domain"/>
    <property type="match status" value="1"/>
</dbReference>
<dbReference type="Gene3D" id="2.60.120.10">
    <property type="entry name" value="Jelly Rolls"/>
    <property type="match status" value="1"/>
</dbReference>
<sequence>MDIKQALCAAELLKDASPASLAVLAGCGVLRSAEKGAHLFHDRQNVDLVYMMVSGMAALYKINSQGEKKVIFVLGKGKTLNEESLNGLPASVSCEILKTGQVLSFPVRQMLLAMEEDRGLNRAVLDSMSLKIRRLYRQMKNTTNSIRGDKKLAAKLWKLAADYGAECPQGTKLQMDLTITYLADMLGTKRETASRQLKMLTDQGLVLVEKNRFIIPDCDKLSDYFKSP</sequence>
<dbReference type="Pfam" id="PF00027">
    <property type="entry name" value="cNMP_binding"/>
    <property type="match status" value="1"/>
</dbReference>
<dbReference type="InterPro" id="IPR000595">
    <property type="entry name" value="cNMP-bd_dom"/>
</dbReference>
<comment type="caution">
    <text evidence="6">The sequence shown here is derived from an EMBL/GenBank/DDBJ whole genome shotgun (WGS) entry which is preliminary data.</text>
</comment>
<dbReference type="InterPro" id="IPR012318">
    <property type="entry name" value="HTH_CRP"/>
</dbReference>